<dbReference type="PANTHER" id="PTHR30055:SF234">
    <property type="entry name" value="HTH-TYPE TRANSCRIPTIONAL REGULATOR BETI"/>
    <property type="match status" value="1"/>
</dbReference>
<dbReference type="InterPro" id="IPR041484">
    <property type="entry name" value="TetR_C_25"/>
</dbReference>
<evidence type="ECO:0000313" key="7">
    <source>
        <dbReference type="EMBL" id="QBE49228.1"/>
    </source>
</evidence>
<dbReference type="PANTHER" id="PTHR30055">
    <property type="entry name" value="HTH-TYPE TRANSCRIPTIONAL REGULATOR RUTR"/>
    <property type="match status" value="1"/>
</dbReference>
<feature type="domain" description="HTH tetR-type" evidence="6">
    <location>
        <begin position="15"/>
        <end position="75"/>
    </location>
</feature>
<dbReference type="InterPro" id="IPR050109">
    <property type="entry name" value="HTH-type_TetR-like_transc_reg"/>
</dbReference>
<evidence type="ECO:0000256" key="1">
    <source>
        <dbReference type="ARBA" id="ARBA00023015"/>
    </source>
</evidence>
<dbReference type="InterPro" id="IPR001647">
    <property type="entry name" value="HTH_TetR"/>
</dbReference>
<dbReference type="OrthoDB" id="3403733at2"/>
<reference evidence="7 8" key="1">
    <citation type="submission" date="2019-02" db="EMBL/GenBank/DDBJ databases">
        <authorList>
            <person name="Sun L."/>
            <person name="Pan D."/>
            <person name="Wu X."/>
        </authorList>
    </citation>
    <scope>NUCLEOTIDE SEQUENCE [LARGE SCALE GENOMIC DNA]</scope>
    <source>
        <strain evidence="7 8">JW-1</strain>
    </source>
</reference>
<keyword evidence="1" id="KW-0805">Transcription regulation</keyword>
<feature type="DNA-binding region" description="H-T-H motif" evidence="4">
    <location>
        <begin position="38"/>
        <end position="57"/>
    </location>
</feature>
<dbReference type="GO" id="GO:0003700">
    <property type="term" value="F:DNA-binding transcription factor activity"/>
    <property type="evidence" value="ECO:0007669"/>
    <property type="project" value="TreeGrafter"/>
</dbReference>
<feature type="region of interest" description="Disordered" evidence="5">
    <location>
        <begin position="203"/>
        <end position="238"/>
    </location>
</feature>
<protein>
    <submittedName>
        <fullName evidence="7">TetR/AcrR family transcriptional regulator</fullName>
    </submittedName>
</protein>
<keyword evidence="8" id="KW-1185">Reference proteome</keyword>
<organism evidence="7 8">
    <name type="scientific">Leucobacter triazinivorans</name>
    <dbReference type="NCBI Taxonomy" id="1784719"/>
    <lineage>
        <taxon>Bacteria</taxon>
        <taxon>Bacillati</taxon>
        <taxon>Actinomycetota</taxon>
        <taxon>Actinomycetes</taxon>
        <taxon>Micrococcales</taxon>
        <taxon>Microbacteriaceae</taxon>
        <taxon>Leucobacter</taxon>
    </lineage>
</organism>
<dbReference type="Pfam" id="PF17933">
    <property type="entry name" value="TetR_C_25"/>
    <property type="match status" value="1"/>
</dbReference>
<keyword evidence="3" id="KW-0804">Transcription</keyword>
<gene>
    <name evidence="7" type="ORF">EVS81_10590</name>
</gene>
<dbReference type="PRINTS" id="PR00455">
    <property type="entry name" value="HTHTETR"/>
</dbReference>
<evidence type="ECO:0000256" key="4">
    <source>
        <dbReference type="PROSITE-ProRule" id="PRU00335"/>
    </source>
</evidence>
<dbReference type="Pfam" id="PF00440">
    <property type="entry name" value="TetR_N"/>
    <property type="match status" value="1"/>
</dbReference>
<evidence type="ECO:0000259" key="6">
    <source>
        <dbReference type="PROSITE" id="PS50977"/>
    </source>
</evidence>
<sequence>MSSTRHPARPAAPAPPTAERIRDAAIAEFAAHGFTKSTVRAISTAAGVSPGLVIHHFGSKNGLRAACDDHVFEELTRVKSEHANASPLFVASRMFSDERTRTHVDYLLKSLLDPSAQGQRFFDHYVETIERVADEGFAGYTLRRAEDRRAQSTAIAMLALALPLLEPRIRHVLGTDDLESSMTRLAPTLMDLYRHGFIESVPHAQHAPEPGSNPGSPHDPPAPGDAQTGIPTSNEGRS</sequence>
<evidence type="ECO:0000256" key="5">
    <source>
        <dbReference type="SAM" id="MobiDB-lite"/>
    </source>
</evidence>
<dbReference type="KEGG" id="ltr:EVS81_10590"/>
<dbReference type="RefSeq" id="WP_130110358.1">
    <property type="nucleotide sequence ID" value="NZ_CP035806.1"/>
</dbReference>
<dbReference type="SUPFAM" id="SSF46689">
    <property type="entry name" value="Homeodomain-like"/>
    <property type="match status" value="1"/>
</dbReference>
<dbReference type="EMBL" id="CP035806">
    <property type="protein sequence ID" value="QBE49228.1"/>
    <property type="molecule type" value="Genomic_DNA"/>
</dbReference>
<accession>A0A4P6KGV2</accession>
<dbReference type="Proteomes" id="UP000289260">
    <property type="component" value="Chromosome"/>
</dbReference>
<evidence type="ECO:0000256" key="3">
    <source>
        <dbReference type="ARBA" id="ARBA00023163"/>
    </source>
</evidence>
<dbReference type="Gene3D" id="1.10.357.10">
    <property type="entry name" value="Tetracycline Repressor, domain 2"/>
    <property type="match status" value="1"/>
</dbReference>
<dbReference type="GO" id="GO:0000976">
    <property type="term" value="F:transcription cis-regulatory region binding"/>
    <property type="evidence" value="ECO:0007669"/>
    <property type="project" value="TreeGrafter"/>
</dbReference>
<dbReference type="InterPro" id="IPR009057">
    <property type="entry name" value="Homeodomain-like_sf"/>
</dbReference>
<evidence type="ECO:0000313" key="8">
    <source>
        <dbReference type="Proteomes" id="UP000289260"/>
    </source>
</evidence>
<feature type="compositionally biased region" description="Polar residues" evidence="5">
    <location>
        <begin position="229"/>
        <end position="238"/>
    </location>
</feature>
<keyword evidence="2 4" id="KW-0238">DNA-binding</keyword>
<evidence type="ECO:0000256" key="2">
    <source>
        <dbReference type="ARBA" id="ARBA00023125"/>
    </source>
</evidence>
<proteinExistence type="predicted"/>
<dbReference type="PROSITE" id="PS50977">
    <property type="entry name" value="HTH_TETR_2"/>
    <property type="match status" value="1"/>
</dbReference>
<name>A0A4P6KGV2_9MICO</name>
<dbReference type="AlphaFoldDB" id="A0A4P6KGV2"/>